<evidence type="ECO:0000313" key="2">
    <source>
        <dbReference type="Proteomes" id="UP000185612"/>
    </source>
</evidence>
<dbReference type="AlphaFoldDB" id="A0A1Q5PYQ1"/>
<dbReference type="InterPro" id="IPR019660">
    <property type="entry name" value="Put_sensory_transdc_reg_YbjN"/>
</dbReference>
<dbReference type="OrthoDB" id="3256964at2"/>
<gene>
    <name evidence="1" type="ORF">BSZ40_01205</name>
</gene>
<comment type="caution">
    <text evidence="1">The sequence shown here is derived from an EMBL/GenBank/DDBJ whole genome shotgun (WGS) entry which is preliminary data.</text>
</comment>
<dbReference type="Proteomes" id="UP000185612">
    <property type="component" value="Unassembled WGS sequence"/>
</dbReference>
<dbReference type="Pfam" id="PF10722">
    <property type="entry name" value="YbjN"/>
    <property type="match status" value="1"/>
</dbReference>
<dbReference type="STRING" id="52770.BSZ40_01205"/>
<protein>
    <submittedName>
        <fullName evidence="1">Uncharacterized protein</fullName>
    </submittedName>
</protein>
<evidence type="ECO:0000313" key="1">
    <source>
        <dbReference type="EMBL" id="OKL52753.1"/>
    </source>
</evidence>
<sequence length="163" mass="18314">MGFWDNNEAAPNVDTVRPFTRERMADWMRSKDYNFSTDDDGDVITSFGNHRFLLMANGADAEVLTVRGRWAITAPASARYKILEAINQWSIEKIWPKAYVVVDDNGTLFVSTEVSVDLEKGVSDKQLGQYLSCGIGTAIQLFEELDRLFPDTRFGPATPPPNM</sequence>
<organism evidence="1 2">
    <name type="scientific">Buchananella hordeovulneris</name>
    <dbReference type="NCBI Taxonomy" id="52770"/>
    <lineage>
        <taxon>Bacteria</taxon>
        <taxon>Bacillati</taxon>
        <taxon>Actinomycetota</taxon>
        <taxon>Actinomycetes</taxon>
        <taxon>Actinomycetales</taxon>
        <taxon>Actinomycetaceae</taxon>
        <taxon>Buchananella</taxon>
    </lineage>
</organism>
<keyword evidence="2" id="KW-1185">Reference proteome</keyword>
<dbReference type="CDD" id="cd17511">
    <property type="entry name" value="YbjN_AmyR-like"/>
    <property type="match status" value="1"/>
</dbReference>
<reference evidence="2" key="1">
    <citation type="submission" date="2016-12" db="EMBL/GenBank/DDBJ databases">
        <authorList>
            <person name="Meng X."/>
        </authorList>
    </citation>
    <scope>NUCLEOTIDE SEQUENCE [LARGE SCALE GENOMIC DNA]</scope>
    <source>
        <strain evidence="2">DSM 20732</strain>
    </source>
</reference>
<dbReference type="EMBL" id="MQVS01000001">
    <property type="protein sequence ID" value="OKL52753.1"/>
    <property type="molecule type" value="Genomic_DNA"/>
</dbReference>
<name>A0A1Q5PYQ1_9ACTO</name>
<accession>A0A1Q5PYQ1</accession>
<dbReference type="RefSeq" id="WP_073822483.1">
    <property type="nucleotide sequence ID" value="NZ_JAUNKL010000008.1"/>
</dbReference>
<proteinExistence type="predicted"/>